<comment type="caution">
    <text evidence="1">The sequence shown here is derived from an EMBL/GenBank/DDBJ whole genome shotgun (WGS) entry which is preliminary data.</text>
</comment>
<dbReference type="Proteomes" id="UP001150062">
    <property type="component" value="Unassembled WGS sequence"/>
</dbReference>
<accession>A0ABQ8Z6E5</accession>
<organism evidence="1 2">
    <name type="scientific">Anaeramoeba flamelloides</name>
    <dbReference type="NCBI Taxonomy" id="1746091"/>
    <lineage>
        <taxon>Eukaryota</taxon>
        <taxon>Metamonada</taxon>
        <taxon>Anaeramoebidae</taxon>
        <taxon>Anaeramoeba</taxon>
    </lineage>
</organism>
<gene>
    <name evidence="1" type="ORF">M0813_14196</name>
</gene>
<name>A0ABQ8Z6E5_9EUKA</name>
<dbReference type="EMBL" id="JAOAOG010000045">
    <property type="protein sequence ID" value="KAJ6252345.1"/>
    <property type="molecule type" value="Genomic_DNA"/>
</dbReference>
<proteinExistence type="predicted"/>
<keyword evidence="2" id="KW-1185">Reference proteome</keyword>
<protein>
    <submittedName>
        <fullName evidence="1">Uncharacterized protein</fullName>
    </submittedName>
</protein>
<evidence type="ECO:0000313" key="1">
    <source>
        <dbReference type="EMBL" id="KAJ6252345.1"/>
    </source>
</evidence>
<reference evidence="1" key="1">
    <citation type="submission" date="2022-08" db="EMBL/GenBank/DDBJ databases">
        <title>Novel sulfate-reducing endosymbionts in the free-living metamonad Anaeramoeba.</title>
        <authorList>
            <person name="Jerlstrom-Hultqvist J."/>
            <person name="Cepicka I."/>
            <person name="Gallot-Lavallee L."/>
            <person name="Salas-Leiva D."/>
            <person name="Curtis B.A."/>
            <person name="Zahonova K."/>
            <person name="Pipaliya S."/>
            <person name="Dacks J."/>
            <person name="Roger A.J."/>
        </authorList>
    </citation>
    <scope>NUCLEOTIDE SEQUENCE</scope>
    <source>
        <strain evidence="1">Schooner1</strain>
    </source>
</reference>
<sequence>MNKLRSQRQNRSNKISKIKKEFDNETIFNNIKKENKKNYSNANKNDKDQKYKKEMLLLKKENIKLTENVNFLQESNSLLIKYKERVVYYYMKGENLRLLDSN</sequence>
<evidence type="ECO:0000313" key="2">
    <source>
        <dbReference type="Proteomes" id="UP001150062"/>
    </source>
</evidence>